<organism evidence="3 4">
    <name type="scientific">Aeromonas piscicola</name>
    <dbReference type="NCBI Taxonomy" id="600645"/>
    <lineage>
        <taxon>Bacteria</taxon>
        <taxon>Pseudomonadati</taxon>
        <taxon>Pseudomonadota</taxon>
        <taxon>Gammaproteobacteria</taxon>
        <taxon>Aeromonadales</taxon>
        <taxon>Aeromonadaceae</taxon>
        <taxon>Aeromonas</taxon>
    </lineage>
</organism>
<dbReference type="EMBL" id="JAOPLU010000001">
    <property type="protein sequence ID" value="MDM5130054.1"/>
    <property type="molecule type" value="Genomic_DNA"/>
</dbReference>
<comment type="caution">
    <text evidence="3">The sequence shown here is derived from an EMBL/GenBank/DDBJ whole genome shotgun (WGS) entry which is preliminary data.</text>
</comment>
<sequence length="1101" mass="126085">MNNNIKFNIEQPSNEDLFTGNGHLSSALAIKRTIEQQTEINIIGLEGELGAGKSSIIKMLESELDERYKFIYFDISTYYHGSLKSEFIKFFSKELLNSFNGIVNKEAVDSATNRALGKTFVYKKETQSNINWFVFIFALSIIFSVRYFNDALNILASTLSSLFSSNPYNPSINATVTFLLGMSPLLTLCFNYFNNRKRIKNGTSPNLIGDLLKRNGSDTITETLLINKEVGGYELKEAFEEMLKEIPDDNTVILVLDNIDRIEKDKLGEIWSDIDIFSSAGSECFKIILPFSEKHVSQALNSDDPNEGKEYISKKLPVVFKAPPVVTANWRELFETHWNESLSKFNGMEQSQNLIGIWKNPATQVTPRLIKKHINDIASVVACNLHITNAAFCSAYILACKNNGVDIAEFLSNPVKENEISKKIIATHRILDKFNPKDEWVTGVTCIHYQTSADIARSELLDEPIRNGLLNNNCTEVINLSEIYGYDIVLKKIADEVGYIDCIKLCSTALNSDHDYSEWIEEWMSVFNVLPDAKSTLLNIDEQFIQSIRSLKKNKYRPSTESLIKYFNKLIDDNNAYDSEHVTELYLCYTALKDECEIPKTITSPSSDTFLALWENRNELIEWNIQSINIGTDVFIESLEKNLSKEKLDFSFMRWGMKFFSLGNDRPYELIEGSNKISISVDSDAEPDSLMCLPYTKEWYNPDIMSKTYTLYKELFSDNGSNLVKNKQGSLHCVIASLILTQIVQFNHYESEITYYDSKTTGYFTEKTSDIVKALILNSSYDAYQPYIYELINSITKFSLLHNALTSDIQEVYREPIRLLINSKNFSSLDIKDVIHNKYDVYRDVLNSETEVSDFIGYLYDWKDNYDKPQLHLWPISFINDALRYDYKQWGNFFEEQLVSISNKVSFWLQAFTKESNYLAAYASWLIENKQHIPNQSIVVDAMKTLYKNTTSFSEDELGKQSIIKLIFESLELKSQKSLMRYFGERIIQLGVNQSEKLSLIATFGSVFKLKATRDVSIQESYISLLEATTNEKILTWFSAQDLKISQWSDENIIELDNALSDEPYKTKLSNLKALTTKLCSNMSANDSKVLDDELASKELT</sequence>
<reference evidence="3" key="1">
    <citation type="submission" date="2024-05" db="EMBL/GenBank/DDBJ databases">
        <title>WGS of Aeromonas isolates.</title>
        <authorList>
            <person name="Lee H."/>
        </authorList>
    </citation>
    <scope>NUCLEOTIDE SEQUENCE</scope>
    <source>
        <strain evidence="3">LP308</strain>
    </source>
</reference>
<dbReference type="Pfam" id="PF07693">
    <property type="entry name" value="KAP_NTPase"/>
    <property type="match status" value="1"/>
</dbReference>
<dbReference type="RefSeq" id="WP_290040923.1">
    <property type="nucleotide sequence ID" value="NZ_JAOPLU010000001.1"/>
</dbReference>
<keyword evidence="1" id="KW-0812">Transmembrane</keyword>
<evidence type="ECO:0000313" key="4">
    <source>
        <dbReference type="Proteomes" id="UP001168109"/>
    </source>
</evidence>
<evidence type="ECO:0000259" key="2">
    <source>
        <dbReference type="Pfam" id="PF07693"/>
    </source>
</evidence>
<keyword evidence="4" id="KW-1185">Reference proteome</keyword>
<name>A0ABT7Q8S6_9GAMM</name>
<dbReference type="Proteomes" id="UP001168109">
    <property type="component" value="Unassembled WGS sequence"/>
</dbReference>
<dbReference type="InterPro" id="IPR027417">
    <property type="entry name" value="P-loop_NTPase"/>
</dbReference>
<feature type="transmembrane region" description="Helical" evidence="1">
    <location>
        <begin position="377"/>
        <end position="399"/>
    </location>
</feature>
<keyword evidence="1" id="KW-0472">Membrane</keyword>
<feature type="domain" description="KAP NTPase" evidence="2">
    <location>
        <begin position="38"/>
        <end position="380"/>
    </location>
</feature>
<accession>A0ABT7Q8S6</accession>
<gene>
    <name evidence="3" type="ORF">OB962_03420</name>
</gene>
<evidence type="ECO:0000256" key="1">
    <source>
        <dbReference type="SAM" id="Phobius"/>
    </source>
</evidence>
<dbReference type="InterPro" id="IPR011646">
    <property type="entry name" value="KAP_P-loop"/>
</dbReference>
<feature type="transmembrane region" description="Helical" evidence="1">
    <location>
        <begin position="130"/>
        <end position="148"/>
    </location>
</feature>
<evidence type="ECO:0000313" key="3">
    <source>
        <dbReference type="EMBL" id="MDM5130054.1"/>
    </source>
</evidence>
<protein>
    <submittedName>
        <fullName evidence="3">P-loop NTPase fold protein</fullName>
    </submittedName>
</protein>
<proteinExistence type="predicted"/>
<keyword evidence="1" id="KW-1133">Transmembrane helix</keyword>
<feature type="transmembrane region" description="Helical" evidence="1">
    <location>
        <begin position="168"/>
        <end position="193"/>
    </location>
</feature>
<dbReference type="SUPFAM" id="SSF52540">
    <property type="entry name" value="P-loop containing nucleoside triphosphate hydrolases"/>
    <property type="match status" value="1"/>
</dbReference>